<dbReference type="EMBL" id="JAGGDJ010000012">
    <property type="protein sequence ID" value="MBO7745758.1"/>
    <property type="molecule type" value="Genomic_DNA"/>
</dbReference>
<sequence length="138" mass="16336">METVQKRIQCYLSCSWYFDQAYEELAKMLEKSNEFTFDFHTVQAHIARSPSYQGRLRYERIKDKMETCDALLLLGGVYTHYHDWISKEIMACKSEGDKPLIVVLKDHNLHISPVVKRYADRCVPWNAEELFKAFHDLI</sequence>
<dbReference type="Proteomes" id="UP000670947">
    <property type="component" value="Unassembled WGS sequence"/>
</dbReference>
<feature type="domain" description="Thoeris protein ThsB TIR-like" evidence="1">
    <location>
        <begin position="20"/>
        <end position="105"/>
    </location>
</feature>
<dbReference type="InterPro" id="IPR015032">
    <property type="entry name" value="ThsB__TIR-like_domain"/>
</dbReference>
<protein>
    <submittedName>
        <fullName evidence="2">TIR domain-containing protein</fullName>
    </submittedName>
</protein>
<evidence type="ECO:0000259" key="1">
    <source>
        <dbReference type="Pfam" id="PF08937"/>
    </source>
</evidence>
<proteinExistence type="predicted"/>
<dbReference type="RefSeq" id="WP_208848589.1">
    <property type="nucleotide sequence ID" value="NZ_JAGGDJ010000012.1"/>
</dbReference>
<name>A0ABS3WBS0_9BACL</name>
<evidence type="ECO:0000313" key="2">
    <source>
        <dbReference type="EMBL" id="MBO7745758.1"/>
    </source>
</evidence>
<gene>
    <name evidence="2" type="ORF">I8J29_16225</name>
</gene>
<evidence type="ECO:0000313" key="3">
    <source>
        <dbReference type="Proteomes" id="UP000670947"/>
    </source>
</evidence>
<dbReference type="Gene3D" id="3.40.50.9200">
    <property type="entry name" value="Hypothetical protein MTH538"/>
    <property type="match status" value="1"/>
</dbReference>
<keyword evidence="3" id="KW-1185">Reference proteome</keyword>
<dbReference type="Pfam" id="PF08937">
    <property type="entry name" value="ThsB_TIR"/>
    <property type="match status" value="1"/>
</dbReference>
<reference evidence="2 3" key="1">
    <citation type="submission" date="2021-03" db="EMBL/GenBank/DDBJ databases">
        <title>Paenibacillus artemisicola MWE-103 whole genome sequence.</title>
        <authorList>
            <person name="Ham Y.J."/>
        </authorList>
    </citation>
    <scope>NUCLEOTIDE SEQUENCE [LARGE SCALE GENOMIC DNA]</scope>
    <source>
        <strain evidence="2 3">MWE-103</strain>
    </source>
</reference>
<comment type="caution">
    <text evidence="2">The sequence shown here is derived from an EMBL/GenBank/DDBJ whole genome shotgun (WGS) entry which is preliminary data.</text>
</comment>
<dbReference type="InterPro" id="IPR036490">
    <property type="entry name" value="ThsB_TIR-like_sf"/>
</dbReference>
<organism evidence="2 3">
    <name type="scientific">Paenibacillus artemisiicola</name>
    <dbReference type="NCBI Taxonomy" id="1172618"/>
    <lineage>
        <taxon>Bacteria</taxon>
        <taxon>Bacillati</taxon>
        <taxon>Bacillota</taxon>
        <taxon>Bacilli</taxon>
        <taxon>Bacillales</taxon>
        <taxon>Paenibacillaceae</taxon>
        <taxon>Paenibacillus</taxon>
    </lineage>
</organism>
<dbReference type="SUPFAM" id="SSF52206">
    <property type="entry name" value="Hypothetical protein MTH538"/>
    <property type="match status" value="1"/>
</dbReference>
<accession>A0ABS3WBS0</accession>